<accession>A0A4Y3QYQ0</accession>
<organism evidence="2 3">
    <name type="scientific">Streptomyces cacaoi</name>
    <dbReference type="NCBI Taxonomy" id="1898"/>
    <lineage>
        <taxon>Bacteria</taxon>
        <taxon>Bacillati</taxon>
        <taxon>Actinomycetota</taxon>
        <taxon>Actinomycetes</taxon>
        <taxon>Kitasatosporales</taxon>
        <taxon>Streptomycetaceae</taxon>
        <taxon>Streptomyces</taxon>
    </lineage>
</organism>
<evidence type="ECO:0000313" key="3">
    <source>
        <dbReference type="Proteomes" id="UP000319210"/>
    </source>
</evidence>
<reference evidence="2 3" key="1">
    <citation type="submission" date="2019-06" db="EMBL/GenBank/DDBJ databases">
        <title>Whole genome shotgun sequence of Streptomyces cacaoi subsp. cacaoi NBRC 12748.</title>
        <authorList>
            <person name="Hosoyama A."/>
            <person name="Uohara A."/>
            <person name="Ohji S."/>
            <person name="Ichikawa N."/>
        </authorList>
    </citation>
    <scope>NUCLEOTIDE SEQUENCE [LARGE SCALE GENOMIC DNA]</scope>
    <source>
        <strain evidence="2 3">NBRC 12748</strain>
    </source>
</reference>
<feature type="region of interest" description="Disordered" evidence="1">
    <location>
        <begin position="1"/>
        <end position="27"/>
    </location>
</feature>
<name>A0A4Y3QYQ0_STRCI</name>
<keyword evidence="3" id="KW-1185">Reference proteome</keyword>
<dbReference type="AlphaFoldDB" id="A0A4Y3QYQ0"/>
<dbReference type="EMBL" id="BJMM01000013">
    <property type="protein sequence ID" value="GEB50545.1"/>
    <property type="molecule type" value="Genomic_DNA"/>
</dbReference>
<comment type="caution">
    <text evidence="2">The sequence shown here is derived from an EMBL/GenBank/DDBJ whole genome shotgun (WGS) entry which is preliminary data.</text>
</comment>
<feature type="region of interest" description="Disordered" evidence="1">
    <location>
        <begin position="61"/>
        <end position="100"/>
    </location>
</feature>
<sequence>MPKRIGGTPRSPGQEEGATPLPDLSGMGLCALRTSDDARVAAAVTWTLEHPARLRLFWAANEGGQGGDGTEGPDSRHSAALPSLPWYDRPERSDPANFRA</sequence>
<proteinExistence type="predicted"/>
<evidence type="ECO:0000256" key="1">
    <source>
        <dbReference type="SAM" id="MobiDB-lite"/>
    </source>
</evidence>
<evidence type="ECO:0000313" key="2">
    <source>
        <dbReference type="EMBL" id="GEB50545.1"/>
    </source>
</evidence>
<gene>
    <name evidence="2" type="ORF">SCA03_30960</name>
</gene>
<dbReference type="Proteomes" id="UP000319210">
    <property type="component" value="Unassembled WGS sequence"/>
</dbReference>
<protein>
    <submittedName>
        <fullName evidence="2">Uncharacterized protein</fullName>
    </submittedName>
</protein>
<dbReference type="RefSeq" id="WP_141275443.1">
    <property type="nucleotide sequence ID" value="NZ_BJMM01000013.1"/>
</dbReference>